<dbReference type="CDD" id="cd01992">
    <property type="entry name" value="TilS_N"/>
    <property type="match status" value="1"/>
</dbReference>
<dbReference type="Gene3D" id="3.40.50.620">
    <property type="entry name" value="HUPs"/>
    <property type="match status" value="1"/>
</dbReference>
<dbReference type="SMART" id="SM00977">
    <property type="entry name" value="TilS_C"/>
    <property type="match status" value="1"/>
</dbReference>
<comment type="catalytic activity">
    <reaction evidence="7 8">
        <text>cytidine(34) in tRNA(Ile2) + L-lysine + ATP = lysidine(34) in tRNA(Ile2) + AMP + diphosphate + H(+)</text>
        <dbReference type="Rhea" id="RHEA:43744"/>
        <dbReference type="Rhea" id="RHEA-COMP:10625"/>
        <dbReference type="Rhea" id="RHEA-COMP:10670"/>
        <dbReference type="ChEBI" id="CHEBI:15378"/>
        <dbReference type="ChEBI" id="CHEBI:30616"/>
        <dbReference type="ChEBI" id="CHEBI:32551"/>
        <dbReference type="ChEBI" id="CHEBI:33019"/>
        <dbReference type="ChEBI" id="CHEBI:82748"/>
        <dbReference type="ChEBI" id="CHEBI:83665"/>
        <dbReference type="ChEBI" id="CHEBI:456215"/>
        <dbReference type="EC" id="6.3.4.19"/>
    </reaction>
</comment>
<dbReference type="PANTHER" id="PTHR43033">
    <property type="entry name" value="TRNA(ILE)-LYSIDINE SYNTHASE-RELATED"/>
    <property type="match status" value="1"/>
</dbReference>
<dbReference type="InterPro" id="IPR012796">
    <property type="entry name" value="Lysidine-tRNA-synth_C"/>
</dbReference>
<dbReference type="NCBIfam" id="TIGR02433">
    <property type="entry name" value="lysidine_TilS_C"/>
    <property type="match status" value="1"/>
</dbReference>
<keyword evidence="3 8" id="KW-0436">Ligase</keyword>
<evidence type="ECO:0000256" key="5">
    <source>
        <dbReference type="ARBA" id="ARBA00022741"/>
    </source>
</evidence>
<evidence type="ECO:0000259" key="9">
    <source>
        <dbReference type="SMART" id="SM00977"/>
    </source>
</evidence>
<feature type="binding site" evidence="8">
    <location>
        <begin position="26"/>
        <end position="31"/>
    </location>
    <ligand>
        <name>ATP</name>
        <dbReference type="ChEBI" id="CHEBI:30616"/>
    </ligand>
</feature>
<name>A0ABQ5JK13_9LACO</name>
<dbReference type="PANTHER" id="PTHR43033:SF1">
    <property type="entry name" value="TRNA(ILE)-LYSIDINE SYNTHASE-RELATED"/>
    <property type="match status" value="1"/>
</dbReference>
<evidence type="ECO:0000256" key="2">
    <source>
        <dbReference type="ARBA" id="ARBA00022490"/>
    </source>
</evidence>
<reference evidence="10" key="1">
    <citation type="journal article" date="2022" name="Int. J. Syst. Evol. Microbiol.">
        <title>A novel species of lactic acid bacteria, Ligilactobacillus pabuli sp. nov., isolated from alfalfa silage.</title>
        <authorList>
            <person name="Tohno M."/>
            <person name="Tanizawa Y."/>
            <person name="Sawada H."/>
            <person name="Sakamoto M."/>
            <person name="Ohkuma M."/>
            <person name="Kobayashi H."/>
        </authorList>
    </citation>
    <scope>NUCLEOTIDE SEQUENCE</scope>
    <source>
        <strain evidence="10">AF129</strain>
    </source>
</reference>
<dbReference type="InterPro" id="IPR012094">
    <property type="entry name" value="tRNA_Ile_lys_synt"/>
</dbReference>
<dbReference type="HAMAP" id="MF_01161">
    <property type="entry name" value="tRNA_Ile_lys_synt"/>
    <property type="match status" value="1"/>
</dbReference>
<dbReference type="EC" id="6.3.4.19" evidence="8"/>
<dbReference type="InterPro" id="IPR012795">
    <property type="entry name" value="tRNA_Ile_lys_synt_N"/>
</dbReference>
<keyword evidence="11" id="KW-1185">Reference proteome</keyword>
<keyword evidence="2 8" id="KW-0963">Cytoplasm</keyword>
<dbReference type="RefSeq" id="WP_244056771.1">
    <property type="nucleotide sequence ID" value="NZ_BQXH01000025.1"/>
</dbReference>
<comment type="subcellular location">
    <subcellularLocation>
        <location evidence="1 8">Cytoplasm</location>
    </subcellularLocation>
</comment>
<evidence type="ECO:0000256" key="3">
    <source>
        <dbReference type="ARBA" id="ARBA00022598"/>
    </source>
</evidence>
<keyword evidence="4 8" id="KW-0819">tRNA processing</keyword>
<keyword evidence="5 8" id="KW-0547">Nucleotide-binding</keyword>
<comment type="function">
    <text evidence="8">Ligates lysine onto the cytidine present at position 34 of the AUA codon-specific tRNA(Ile) that contains the anticodon CAU, in an ATP-dependent manner. Cytidine is converted to lysidine, thus changing the amino acid specificity of the tRNA from methionine to isoleucine.</text>
</comment>
<organism evidence="10 11">
    <name type="scientific">Ligilactobacillus pabuli</name>
    <dbReference type="NCBI Taxonomy" id="2886039"/>
    <lineage>
        <taxon>Bacteria</taxon>
        <taxon>Bacillati</taxon>
        <taxon>Bacillota</taxon>
        <taxon>Bacilli</taxon>
        <taxon>Lactobacillales</taxon>
        <taxon>Lactobacillaceae</taxon>
        <taxon>Ligilactobacillus</taxon>
    </lineage>
</organism>
<evidence type="ECO:0000256" key="4">
    <source>
        <dbReference type="ARBA" id="ARBA00022694"/>
    </source>
</evidence>
<dbReference type="SUPFAM" id="SSF52402">
    <property type="entry name" value="Adenine nucleotide alpha hydrolases-like"/>
    <property type="match status" value="1"/>
</dbReference>
<evidence type="ECO:0000256" key="1">
    <source>
        <dbReference type="ARBA" id="ARBA00004496"/>
    </source>
</evidence>
<evidence type="ECO:0000313" key="11">
    <source>
        <dbReference type="Proteomes" id="UP001055149"/>
    </source>
</evidence>
<sequence length="449" mass="51106">MELTAKFSQVWRQLDLGKQPVLVAVSGGVDSMVLLELLQRLPQTLCPVIEVALVNHCLRPEGQQELEYVRQYCDEHGLKFHSLVWPKSQHPRAGVEEAGRNVRYRFFADVMADRKIKLLLTAHHGDDQAETVLMKLIRGGDLRQLQGIAWQRPFQGSKLLLRPLLGFSKEQLYDYAKKIGLQYFEDESNQSDDFLRNRIRHQVVPLLKQEEPQFLAHVAAYQQQLTDLLLLAKQSVEQLLAEAATEQGYDLAVWLSKTRVQKRAMLRQLCSQKTGAVNEQQLTELIKLLENAHRPQASLDLSGSVALIKSYSVFYLTEKCSLTSVTDETFVLSMGKWVTLSSTEKIGLFEPDQVQLQASDDVLKVGASQQKLGVRHRQPGDKLLTASGSQKVKKILIDQKVPNSQRDRVWVVCQKSNEVIWVVGHKKSDLSRPSVHDKIHYIVVYRKLD</sequence>
<comment type="domain">
    <text evidence="8">The N-terminal region contains the highly conserved SGGXDS motif, predicted to be a P-loop motif involved in ATP binding.</text>
</comment>
<evidence type="ECO:0000313" key="10">
    <source>
        <dbReference type="EMBL" id="GKS82291.1"/>
    </source>
</evidence>
<comment type="caution">
    <text evidence="10">The sequence shown here is derived from an EMBL/GenBank/DDBJ whole genome shotgun (WGS) entry which is preliminary data.</text>
</comment>
<evidence type="ECO:0000256" key="8">
    <source>
        <dbReference type="HAMAP-Rule" id="MF_01161"/>
    </source>
</evidence>
<evidence type="ECO:0000256" key="6">
    <source>
        <dbReference type="ARBA" id="ARBA00022840"/>
    </source>
</evidence>
<accession>A0ABQ5JK13</accession>
<gene>
    <name evidence="8 10" type="primary">tilS</name>
    <name evidence="10" type="ORF">LPAF129_19770</name>
</gene>
<dbReference type="Pfam" id="PF11734">
    <property type="entry name" value="TilS_C"/>
    <property type="match status" value="1"/>
</dbReference>
<proteinExistence type="inferred from homology"/>
<evidence type="ECO:0000256" key="7">
    <source>
        <dbReference type="ARBA" id="ARBA00048539"/>
    </source>
</evidence>
<dbReference type="Pfam" id="PF01171">
    <property type="entry name" value="ATP_bind_3"/>
    <property type="match status" value="1"/>
</dbReference>
<dbReference type="InterPro" id="IPR014729">
    <property type="entry name" value="Rossmann-like_a/b/a_fold"/>
</dbReference>
<dbReference type="SUPFAM" id="SSF56037">
    <property type="entry name" value="PheT/TilS domain"/>
    <property type="match status" value="1"/>
</dbReference>
<protein>
    <recommendedName>
        <fullName evidence="8">tRNA(Ile)-lysidine synthase</fullName>
        <ecNumber evidence="8">6.3.4.19</ecNumber>
    </recommendedName>
    <alternativeName>
        <fullName evidence="8">tRNA(Ile)-2-lysyl-cytidine synthase</fullName>
    </alternativeName>
    <alternativeName>
        <fullName evidence="8">tRNA(Ile)-lysidine synthetase</fullName>
    </alternativeName>
</protein>
<dbReference type="NCBIfam" id="TIGR02432">
    <property type="entry name" value="lysidine_TilS_N"/>
    <property type="match status" value="1"/>
</dbReference>
<dbReference type="InterPro" id="IPR011063">
    <property type="entry name" value="TilS/TtcA_N"/>
</dbReference>
<keyword evidence="6 8" id="KW-0067">ATP-binding</keyword>
<dbReference type="EMBL" id="BQXH01000025">
    <property type="protein sequence ID" value="GKS82291.1"/>
    <property type="molecule type" value="Genomic_DNA"/>
</dbReference>
<comment type="similarity">
    <text evidence="8">Belongs to the tRNA(Ile)-lysidine synthase family.</text>
</comment>
<feature type="domain" description="Lysidine-tRNA(Ile) synthetase C-terminal" evidence="9">
    <location>
        <begin position="372"/>
        <end position="444"/>
    </location>
</feature>
<dbReference type="Proteomes" id="UP001055149">
    <property type="component" value="Unassembled WGS sequence"/>
</dbReference>